<dbReference type="EMBL" id="RQHV01000061">
    <property type="protein sequence ID" value="TGN08506.1"/>
    <property type="molecule type" value="Genomic_DNA"/>
</dbReference>
<dbReference type="GO" id="GO:0051537">
    <property type="term" value="F:2 iron, 2 sulfur cluster binding"/>
    <property type="evidence" value="ECO:0007669"/>
    <property type="project" value="UniProtKB-KW"/>
</dbReference>
<comment type="caution">
    <text evidence="10">The sequence shown here is derived from an EMBL/GenBank/DDBJ whole genome shotgun (WGS) entry which is preliminary data.</text>
</comment>
<dbReference type="AlphaFoldDB" id="A0A4R9LLJ6"/>
<organism evidence="10 11">
    <name type="scientific">Leptospira ilyithenensis</name>
    <dbReference type="NCBI Taxonomy" id="2484901"/>
    <lineage>
        <taxon>Bacteria</taxon>
        <taxon>Pseudomonadati</taxon>
        <taxon>Spirochaetota</taxon>
        <taxon>Spirochaetia</taxon>
        <taxon>Leptospirales</taxon>
        <taxon>Leptospiraceae</taxon>
        <taxon>Leptospira</taxon>
    </lineage>
</organism>
<keyword evidence="6" id="KW-0534">Nitrate assimilation</keyword>
<dbReference type="NCBIfam" id="TIGR02378">
    <property type="entry name" value="nirD_assim_sml"/>
    <property type="match status" value="1"/>
</dbReference>
<evidence type="ECO:0000256" key="1">
    <source>
        <dbReference type="ARBA" id="ARBA00022714"/>
    </source>
</evidence>
<comment type="cofactor">
    <cofactor evidence="7">
        <name>[2Fe-2S] cluster</name>
        <dbReference type="ChEBI" id="CHEBI:190135"/>
    </cofactor>
</comment>
<evidence type="ECO:0000256" key="4">
    <source>
        <dbReference type="ARBA" id="ARBA00023004"/>
    </source>
</evidence>
<proteinExistence type="inferred from homology"/>
<dbReference type="GO" id="GO:0042128">
    <property type="term" value="P:nitrate assimilation"/>
    <property type="evidence" value="ECO:0007669"/>
    <property type="project" value="UniProtKB-KW"/>
</dbReference>
<protein>
    <submittedName>
        <fullName evidence="10">Nitrite reductase small subunit NirD</fullName>
    </submittedName>
</protein>
<keyword evidence="5" id="KW-0411">Iron-sulfur</keyword>
<evidence type="ECO:0000256" key="6">
    <source>
        <dbReference type="ARBA" id="ARBA00023063"/>
    </source>
</evidence>
<evidence type="ECO:0000259" key="9">
    <source>
        <dbReference type="PROSITE" id="PS51296"/>
    </source>
</evidence>
<keyword evidence="4" id="KW-0408">Iron</keyword>
<evidence type="ECO:0000256" key="3">
    <source>
        <dbReference type="ARBA" id="ARBA00023002"/>
    </source>
</evidence>
<dbReference type="Pfam" id="PF13806">
    <property type="entry name" value="Rieske_2"/>
    <property type="match status" value="1"/>
</dbReference>
<dbReference type="InterPro" id="IPR012748">
    <property type="entry name" value="Rieske-like_NirD"/>
</dbReference>
<sequence>MSSTVKEKFKFFIGPVSEFSAEGGVSAKVGDRQVAIFFFESRNEWYACDNACPHTGDMVLARGFLGDAGGEPKVVCPLHKRNFSLTSGECLSGENYKVATYPVLVESGSVYLELDFPTPKDVDKAG</sequence>
<evidence type="ECO:0000256" key="8">
    <source>
        <dbReference type="ARBA" id="ARBA00038001"/>
    </source>
</evidence>
<keyword evidence="3" id="KW-0560">Oxidoreductase</keyword>
<reference evidence="10" key="1">
    <citation type="journal article" date="2019" name="PLoS Negl. Trop. Dis.">
        <title>Revisiting the worldwide diversity of Leptospira species in the environment.</title>
        <authorList>
            <person name="Vincent A.T."/>
            <person name="Schiettekatte O."/>
            <person name="Bourhy P."/>
            <person name="Veyrier F.J."/>
            <person name="Picardeau M."/>
        </authorList>
    </citation>
    <scope>NUCLEOTIDE SEQUENCE [LARGE SCALE GENOMIC DNA]</scope>
    <source>
        <strain evidence="10">201400974</strain>
    </source>
</reference>
<dbReference type="CDD" id="cd03529">
    <property type="entry name" value="Rieske_NirD"/>
    <property type="match status" value="1"/>
</dbReference>
<dbReference type="Proteomes" id="UP000298264">
    <property type="component" value="Unassembled WGS sequence"/>
</dbReference>
<keyword evidence="11" id="KW-1185">Reference proteome</keyword>
<dbReference type="RefSeq" id="WP_135765458.1">
    <property type="nucleotide sequence ID" value="NZ_RQHV01000061.1"/>
</dbReference>
<dbReference type="InterPro" id="IPR017941">
    <property type="entry name" value="Rieske_2Fe-2S"/>
</dbReference>
<dbReference type="GO" id="GO:0008942">
    <property type="term" value="F:nitrite reductase [NAD(P)H] activity"/>
    <property type="evidence" value="ECO:0007669"/>
    <property type="project" value="InterPro"/>
</dbReference>
<evidence type="ECO:0000313" key="10">
    <source>
        <dbReference type="EMBL" id="TGN08506.1"/>
    </source>
</evidence>
<keyword evidence="2" id="KW-0479">Metal-binding</keyword>
<dbReference type="SUPFAM" id="SSF50022">
    <property type="entry name" value="ISP domain"/>
    <property type="match status" value="1"/>
</dbReference>
<feature type="domain" description="Rieske" evidence="9">
    <location>
        <begin position="13"/>
        <end position="112"/>
    </location>
</feature>
<dbReference type="InterPro" id="IPR036922">
    <property type="entry name" value="Rieske_2Fe-2S_sf"/>
</dbReference>
<dbReference type="PROSITE" id="PS51296">
    <property type="entry name" value="RIESKE"/>
    <property type="match status" value="1"/>
</dbReference>
<evidence type="ECO:0000313" key="11">
    <source>
        <dbReference type="Proteomes" id="UP000298264"/>
    </source>
</evidence>
<accession>A0A4R9LLJ6</accession>
<dbReference type="OrthoDB" id="593800at2"/>
<dbReference type="PANTHER" id="PTHR21496:SF0">
    <property type="entry name" value="RIESKE DOMAIN-CONTAINING PROTEIN"/>
    <property type="match status" value="1"/>
</dbReference>
<evidence type="ECO:0000256" key="2">
    <source>
        <dbReference type="ARBA" id="ARBA00022723"/>
    </source>
</evidence>
<comment type="similarity">
    <text evidence="8">Belongs to the bacterial ring-hydroxylating dioxygenase ferredoxin component family.</text>
</comment>
<dbReference type="PROSITE" id="PS51300">
    <property type="entry name" value="NIRD"/>
    <property type="match status" value="1"/>
</dbReference>
<dbReference type="Gene3D" id="2.102.10.10">
    <property type="entry name" value="Rieske [2Fe-2S] iron-sulphur domain"/>
    <property type="match status" value="1"/>
</dbReference>
<keyword evidence="1" id="KW-0001">2Fe-2S</keyword>
<dbReference type="GO" id="GO:0046872">
    <property type="term" value="F:metal ion binding"/>
    <property type="evidence" value="ECO:0007669"/>
    <property type="project" value="UniProtKB-KW"/>
</dbReference>
<name>A0A4R9LLJ6_9LEPT</name>
<gene>
    <name evidence="10" type="primary">nirD</name>
    <name evidence="10" type="ORF">EHS11_16580</name>
</gene>
<dbReference type="PANTHER" id="PTHR21496">
    <property type="entry name" value="FERREDOXIN-RELATED"/>
    <property type="match status" value="1"/>
</dbReference>
<evidence type="ECO:0000256" key="5">
    <source>
        <dbReference type="ARBA" id="ARBA00023014"/>
    </source>
</evidence>
<evidence type="ECO:0000256" key="7">
    <source>
        <dbReference type="ARBA" id="ARBA00034078"/>
    </source>
</evidence>